<accession>A0A179D6I6</accession>
<dbReference type="Pfam" id="PF13531">
    <property type="entry name" value="SBP_bac_11"/>
    <property type="match status" value="1"/>
</dbReference>
<sequence length="253" mass="27842">MNKFFKMSIIWGIFLWLLLFLLPSPLQAGEPLRVAAAANLLYPMQEIAQAFRAKTGEEVSLVFNSSGKLLSLIEQGAPFDLFFSADTRRPQYLVRKGVCLSPVTYTRGVLVLWSRYQDICALGWPKALLKVNRLAIADPKLAPYGEAAMVALKNSGLWESISSKVVKAFNISQTFQWAESGNAEAGLVSLSLALSPPGRKGCYLRIETAPLVEQAACVLKKSKQPQQAEAFLRFVLSPEAQAILARYGYAGRP</sequence>
<dbReference type="AlphaFoldDB" id="A0A179D6I6"/>
<dbReference type="GO" id="GO:0046872">
    <property type="term" value="F:metal ion binding"/>
    <property type="evidence" value="ECO:0007669"/>
    <property type="project" value="UniProtKB-KW"/>
</dbReference>
<protein>
    <submittedName>
        <fullName evidence="5">Molybdenum ABC transporter, periplasmic molybdenum-binding protein ModA</fullName>
    </submittedName>
</protein>
<dbReference type="PANTHER" id="PTHR30632:SF14">
    <property type="entry name" value="TUNGSTATE_MOLYBDATE_CHROMATE-BINDING PROTEIN MODA"/>
    <property type="match status" value="1"/>
</dbReference>
<dbReference type="Proteomes" id="UP000078390">
    <property type="component" value="Unassembled WGS sequence"/>
</dbReference>
<comment type="similarity">
    <text evidence="1">Belongs to the bacterial solute-binding protein ModA family.</text>
</comment>
<dbReference type="Gene3D" id="3.40.190.10">
    <property type="entry name" value="Periplasmic binding protein-like II"/>
    <property type="match status" value="2"/>
</dbReference>
<keyword evidence="4" id="KW-0500">Molybdenum</keyword>
<dbReference type="STRING" id="999894.TDIS_0559"/>
<dbReference type="GO" id="GO:0015689">
    <property type="term" value="P:molybdate ion transport"/>
    <property type="evidence" value="ECO:0007669"/>
    <property type="project" value="InterPro"/>
</dbReference>
<dbReference type="InterPro" id="IPR050682">
    <property type="entry name" value="ModA/WtpA"/>
</dbReference>
<keyword evidence="6" id="KW-1185">Reference proteome</keyword>
<proteinExistence type="inferred from homology"/>
<dbReference type="InterPro" id="IPR044084">
    <property type="entry name" value="AvModA-like_subst-bd"/>
</dbReference>
<evidence type="ECO:0000256" key="2">
    <source>
        <dbReference type="ARBA" id="ARBA00022723"/>
    </source>
</evidence>
<gene>
    <name evidence="5" type="ORF">TDIS_0559</name>
</gene>
<dbReference type="InterPro" id="IPR005950">
    <property type="entry name" value="ModA"/>
</dbReference>
<name>A0A179D6I6_9BACT</name>
<keyword evidence="3" id="KW-0732">Signal</keyword>
<dbReference type="SUPFAM" id="SSF53850">
    <property type="entry name" value="Periplasmic binding protein-like II"/>
    <property type="match status" value="1"/>
</dbReference>
<evidence type="ECO:0000313" key="6">
    <source>
        <dbReference type="Proteomes" id="UP000078390"/>
    </source>
</evidence>
<comment type="caution">
    <text evidence="5">The sequence shown here is derived from an EMBL/GenBank/DDBJ whole genome shotgun (WGS) entry which is preliminary data.</text>
</comment>
<dbReference type="NCBIfam" id="TIGR01256">
    <property type="entry name" value="modA"/>
    <property type="match status" value="1"/>
</dbReference>
<feature type="binding site" evidence="4">
    <location>
        <position position="171"/>
    </location>
    <ligand>
        <name>molybdate</name>
        <dbReference type="ChEBI" id="CHEBI:36264"/>
    </ligand>
</feature>
<evidence type="ECO:0000256" key="3">
    <source>
        <dbReference type="ARBA" id="ARBA00022729"/>
    </source>
</evidence>
<evidence type="ECO:0000313" key="5">
    <source>
        <dbReference type="EMBL" id="OAQ21339.1"/>
    </source>
</evidence>
<evidence type="ECO:0000256" key="4">
    <source>
        <dbReference type="PIRSR" id="PIRSR004846-1"/>
    </source>
</evidence>
<dbReference type="PATRIC" id="fig|999894.6.peg.560"/>
<feature type="binding site" evidence="4">
    <location>
        <position position="66"/>
    </location>
    <ligand>
        <name>molybdate</name>
        <dbReference type="ChEBI" id="CHEBI:36264"/>
    </ligand>
</feature>
<dbReference type="GO" id="GO:0030973">
    <property type="term" value="F:molybdate ion binding"/>
    <property type="evidence" value="ECO:0007669"/>
    <property type="project" value="InterPro"/>
</dbReference>
<dbReference type="CDD" id="cd13539">
    <property type="entry name" value="PBP2_AvModA"/>
    <property type="match status" value="1"/>
</dbReference>
<keyword evidence="2 4" id="KW-0479">Metal-binding</keyword>
<reference evidence="5 6" key="1">
    <citation type="submission" date="2016-04" db="EMBL/GenBank/DDBJ databases">
        <title>Genome analysis of Thermosulfurimonas dismutans, the first thermophilic sulfur-disproportionating bacterium of the phylum Thermodesulfobacteria.</title>
        <authorList>
            <person name="Mardanov A.V."/>
            <person name="Beletsky A.V."/>
            <person name="Kadnikov V.V."/>
            <person name="Slobodkin A.I."/>
            <person name="Ravin N.V."/>
        </authorList>
    </citation>
    <scope>NUCLEOTIDE SEQUENCE [LARGE SCALE GENOMIC DNA]</scope>
    <source>
        <strain evidence="5 6">S95</strain>
    </source>
</reference>
<evidence type="ECO:0000256" key="1">
    <source>
        <dbReference type="ARBA" id="ARBA00009175"/>
    </source>
</evidence>
<organism evidence="5 6">
    <name type="scientific">Thermosulfurimonas dismutans</name>
    <dbReference type="NCBI Taxonomy" id="999894"/>
    <lineage>
        <taxon>Bacteria</taxon>
        <taxon>Pseudomonadati</taxon>
        <taxon>Thermodesulfobacteriota</taxon>
        <taxon>Thermodesulfobacteria</taxon>
        <taxon>Thermodesulfobacteriales</taxon>
        <taxon>Thermodesulfobacteriaceae</taxon>
        <taxon>Thermosulfurimonas</taxon>
    </lineage>
</organism>
<dbReference type="EMBL" id="LWLG01000002">
    <property type="protein sequence ID" value="OAQ21339.1"/>
    <property type="molecule type" value="Genomic_DNA"/>
</dbReference>
<dbReference type="PANTHER" id="PTHR30632">
    <property type="entry name" value="MOLYBDATE-BINDING PERIPLASMIC PROTEIN"/>
    <property type="match status" value="1"/>
</dbReference>
<dbReference type="PIRSF" id="PIRSF004846">
    <property type="entry name" value="ModA"/>
    <property type="match status" value="1"/>
</dbReference>